<evidence type="ECO:0000313" key="1">
    <source>
        <dbReference type="EMBL" id="KAJ3804957.1"/>
    </source>
</evidence>
<accession>A0ACC1TJP0</accession>
<proteinExistence type="predicted"/>
<organism evidence="1 2">
    <name type="scientific">Lentinula aff. lateritia</name>
    <dbReference type="NCBI Taxonomy" id="2804960"/>
    <lineage>
        <taxon>Eukaryota</taxon>
        <taxon>Fungi</taxon>
        <taxon>Dikarya</taxon>
        <taxon>Basidiomycota</taxon>
        <taxon>Agaricomycotina</taxon>
        <taxon>Agaricomycetes</taxon>
        <taxon>Agaricomycetidae</taxon>
        <taxon>Agaricales</taxon>
        <taxon>Marasmiineae</taxon>
        <taxon>Omphalotaceae</taxon>
        <taxon>Lentinula</taxon>
    </lineage>
</organism>
<reference evidence="1" key="1">
    <citation type="submission" date="2022-09" db="EMBL/GenBank/DDBJ databases">
        <title>A Global Phylogenomic Analysis of the Shiitake Genus Lentinula.</title>
        <authorList>
            <consortium name="DOE Joint Genome Institute"/>
            <person name="Sierra-Patev S."/>
            <person name="Min B."/>
            <person name="Naranjo-Ortiz M."/>
            <person name="Looney B."/>
            <person name="Konkel Z."/>
            <person name="Slot J.C."/>
            <person name="Sakamoto Y."/>
            <person name="Steenwyk J.L."/>
            <person name="Rokas A."/>
            <person name="Carro J."/>
            <person name="Camarero S."/>
            <person name="Ferreira P."/>
            <person name="Molpeceres G."/>
            <person name="Ruiz-Duenas F.J."/>
            <person name="Serrano A."/>
            <person name="Henrissat B."/>
            <person name="Drula E."/>
            <person name="Hughes K.W."/>
            <person name="Mata J.L."/>
            <person name="Ishikawa N.K."/>
            <person name="Vargas-Isla R."/>
            <person name="Ushijima S."/>
            <person name="Smith C.A."/>
            <person name="Ahrendt S."/>
            <person name="Andreopoulos W."/>
            <person name="He G."/>
            <person name="Labutti K."/>
            <person name="Lipzen A."/>
            <person name="Ng V."/>
            <person name="Riley R."/>
            <person name="Sandor L."/>
            <person name="Barry K."/>
            <person name="Martinez A.T."/>
            <person name="Xiao Y."/>
            <person name="Gibbons J.G."/>
            <person name="Terashima K."/>
            <person name="Grigoriev I.V."/>
            <person name="Hibbett D.S."/>
        </authorList>
    </citation>
    <scope>NUCLEOTIDE SEQUENCE</scope>
    <source>
        <strain evidence="1">TMI1499</strain>
    </source>
</reference>
<protein>
    <submittedName>
        <fullName evidence="1">Uncharacterized protein</fullName>
    </submittedName>
</protein>
<sequence length="83" mass="9894">MEDVLYWKELCRFFKTSAFPACLTTDNSRLRFRKGSQQFFLQDDRLWLAPKLKSDRLPRLVIELPEKCKYLMAQAHNECGHRG</sequence>
<comment type="caution">
    <text evidence="1">The sequence shown here is derived from an EMBL/GenBank/DDBJ whole genome shotgun (WGS) entry which is preliminary data.</text>
</comment>
<name>A0ACC1TJP0_9AGAR</name>
<evidence type="ECO:0000313" key="2">
    <source>
        <dbReference type="Proteomes" id="UP001163835"/>
    </source>
</evidence>
<dbReference type="Proteomes" id="UP001163835">
    <property type="component" value="Unassembled WGS sequence"/>
</dbReference>
<gene>
    <name evidence="1" type="ORF">F5876DRAFT_52620</name>
</gene>
<keyword evidence="2" id="KW-1185">Reference proteome</keyword>
<dbReference type="EMBL" id="MU795740">
    <property type="protein sequence ID" value="KAJ3804957.1"/>
    <property type="molecule type" value="Genomic_DNA"/>
</dbReference>